<dbReference type="RefSeq" id="WP_231820707.1">
    <property type="nucleotide sequence ID" value="NZ_CP082781.1"/>
</dbReference>
<evidence type="ECO:0000313" key="2">
    <source>
        <dbReference type="EMBL" id="UGS27301.1"/>
    </source>
</evidence>
<dbReference type="EMBL" id="CP082781">
    <property type="protein sequence ID" value="UGS27301.1"/>
    <property type="molecule type" value="Genomic_DNA"/>
</dbReference>
<reference evidence="2 3" key="1">
    <citation type="submission" date="2023-01" db="EMBL/GenBank/DDBJ databases">
        <title>Characterization of estradiol degrading bacteria Microbacterium sp. MZT7 and reveal degrading genes through genome analysis.</title>
        <authorList>
            <person name="Hao P."/>
            <person name="Gao Y."/>
        </authorList>
    </citation>
    <scope>NUCLEOTIDE SEQUENCE [LARGE SCALE GENOMIC DNA]</scope>
    <source>
        <strain evidence="2 3">MZT7</strain>
    </source>
</reference>
<evidence type="ECO:0000256" key="1">
    <source>
        <dbReference type="SAM" id="MobiDB-lite"/>
    </source>
</evidence>
<accession>A0ABY3RWN0</accession>
<dbReference type="Proteomes" id="UP001199642">
    <property type="component" value="Chromosome"/>
</dbReference>
<organism evidence="2 3">
    <name type="scientific">Microbacterium resistens</name>
    <dbReference type="NCBI Taxonomy" id="156977"/>
    <lineage>
        <taxon>Bacteria</taxon>
        <taxon>Bacillati</taxon>
        <taxon>Actinomycetota</taxon>
        <taxon>Actinomycetes</taxon>
        <taxon>Micrococcales</taxon>
        <taxon>Microbacteriaceae</taxon>
        <taxon>Microbacterium</taxon>
    </lineage>
</organism>
<gene>
    <name evidence="2" type="ORF">K8F61_03585</name>
</gene>
<evidence type="ECO:0000313" key="3">
    <source>
        <dbReference type="Proteomes" id="UP001199642"/>
    </source>
</evidence>
<sequence length="259" mass="27712">MYPPTASPATDTGTPDRISSAPWSPRRRRIVGTISVFALLAVIAFAPDPILRVINTNNAHRLVDELAQEQAGLLSRQSQIRGPIRGLGAPARSWTAVSCWLTPRYSDGDGEQDLIMFYWQECALVAYEIYPLAPGAGDAAEVAARLGGHTAGTPTCAETLFDVLSPDIGAGGKDDYATSLWWTTPSGDPPAHQPTRCALPSPEDPDSTLVSMGVDEPLTADAYVVYRVRSPVRATEAGCQHAFTWLAPCTGEPHGFPVL</sequence>
<feature type="region of interest" description="Disordered" evidence="1">
    <location>
        <begin position="1"/>
        <end position="22"/>
    </location>
</feature>
<name>A0ABY3RWN0_9MICO</name>
<protein>
    <submittedName>
        <fullName evidence="2">Uncharacterized protein</fullName>
    </submittedName>
</protein>
<keyword evidence="3" id="KW-1185">Reference proteome</keyword>
<proteinExistence type="predicted"/>